<reference evidence="8 9" key="1">
    <citation type="journal article" date="2014" name="BMC Genomics">
        <title>Genome based analysis of type-I polyketide synthase and nonribosomal peptide synthetase gene clusters in seven strains of five representative Nocardia species.</title>
        <authorList>
            <person name="Komaki H."/>
            <person name="Ichikawa N."/>
            <person name="Hosoyama A."/>
            <person name="Takahashi-Nakaguchi A."/>
            <person name="Matsuzawa T."/>
            <person name="Suzuki K."/>
            <person name="Fujita N."/>
            <person name="Gonoi T."/>
        </authorList>
    </citation>
    <scope>NUCLEOTIDE SEQUENCE [LARGE SCALE GENOMIC DNA]</scope>
    <source>
        <strain evidence="8 9">NBRC 15531</strain>
    </source>
</reference>
<organism evidence="8 9">
    <name type="scientific">Nocardia asteroides NBRC 15531</name>
    <dbReference type="NCBI Taxonomy" id="1110697"/>
    <lineage>
        <taxon>Bacteria</taxon>
        <taxon>Bacillati</taxon>
        <taxon>Actinomycetota</taxon>
        <taxon>Actinomycetes</taxon>
        <taxon>Mycobacteriales</taxon>
        <taxon>Nocardiaceae</taxon>
        <taxon>Nocardia</taxon>
    </lineage>
</organism>
<evidence type="ECO:0000313" key="8">
    <source>
        <dbReference type="EMBL" id="GAD86004.1"/>
    </source>
</evidence>
<comment type="cofactor">
    <cofactor evidence="1">
        <name>[3Fe-4S] cluster</name>
        <dbReference type="ChEBI" id="CHEBI:21137"/>
    </cofactor>
</comment>
<sequence length="83" mass="8902">MWKADGGCGVRIVVDRDLCQGHAACQAEAPEVFRVPKRGKVEVLVESPEAAQRAAVGDAVTYCPTRALSIVEDGAPHDEGERR</sequence>
<accession>U5ELM0</accession>
<comment type="caution">
    <text evidence="8">The sequence shown here is derived from an EMBL/GenBank/DDBJ whole genome shotgun (WGS) entry which is preliminary data.</text>
</comment>
<dbReference type="SUPFAM" id="SSF54862">
    <property type="entry name" value="4Fe-4S ferredoxins"/>
    <property type="match status" value="1"/>
</dbReference>
<evidence type="ECO:0000256" key="7">
    <source>
        <dbReference type="ARBA" id="ARBA00023291"/>
    </source>
</evidence>
<evidence type="ECO:0000313" key="9">
    <source>
        <dbReference type="Proteomes" id="UP000017048"/>
    </source>
</evidence>
<keyword evidence="4" id="KW-0249">Electron transport</keyword>
<dbReference type="eggNOG" id="COG1141">
    <property type="taxonomic scope" value="Bacteria"/>
</dbReference>
<keyword evidence="7" id="KW-0003">3Fe-4S</keyword>
<proteinExistence type="predicted"/>
<evidence type="ECO:0000256" key="3">
    <source>
        <dbReference type="ARBA" id="ARBA00022723"/>
    </source>
</evidence>
<protein>
    <submittedName>
        <fullName evidence="8">3Fe-4S ferredoxin</fullName>
    </submittedName>
</protein>
<dbReference type="PANTHER" id="PTHR36923">
    <property type="entry name" value="FERREDOXIN"/>
    <property type="match status" value="1"/>
</dbReference>
<dbReference type="GO" id="GO:0046872">
    <property type="term" value="F:metal ion binding"/>
    <property type="evidence" value="ECO:0007669"/>
    <property type="project" value="UniProtKB-KW"/>
</dbReference>
<dbReference type="AlphaFoldDB" id="U5ELM0"/>
<evidence type="ECO:0000256" key="2">
    <source>
        <dbReference type="ARBA" id="ARBA00022448"/>
    </source>
</evidence>
<dbReference type="Gene3D" id="3.30.70.20">
    <property type="match status" value="1"/>
</dbReference>
<evidence type="ECO:0000256" key="6">
    <source>
        <dbReference type="ARBA" id="ARBA00023014"/>
    </source>
</evidence>
<dbReference type="PANTHER" id="PTHR36923:SF3">
    <property type="entry name" value="FERREDOXIN"/>
    <property type="match status" value="1"/>
</dbReference>
<dbReference type="EMBL" id="BAFO02000032">
    <property type="protein sequence ID" value="GAD86004.1"/>
    <property type="molecule type" value="Genomic_DNA"/>
</dbReference>
<keyword evidence="6" id="KW-0411">Iron-sulfur</keyword>
<dbReference type="InterPro" id="IPR051269">
    <property type="entry name" value="Fe-S_cluster_ET"/>
</dbReference>
<dbReference type="Proteomes" id="UP000017048">
    <property type="component" value="Unassembled WGS sequence"/>
</dbReference>
<dbReference type="GO" id="GO:0051538">
    <property type="term" value="F:3 iron, 4 sulfur cluster binding"/>
    <property type="evidence" value="ECO:0007669"/>
    <property type="project" value="UniProtKB-KW"/>
</dbReference>
<keyword evidence="2" id="KW-0813">Transport</keyword>
<evidence type="ECO:0000256" key="4">
    <source>
        <dbReference type="ARBA" id="ARBA00022982"/>
    </source>
</evidence>
<evidence type="ECO:0000256" key="5">
    <source>
        <dbReference type="ARBA" id="ARBA00023004"/>
    </source>
</evidence>
<dbReference type="Pfam" id="PF13459">
    <property type="entry name" value="Fer4_15"/>
    <property type="match status" value="1"/>
</dbReference>
<keyword evidence="5" id="KW-0408">Iron</keyword>
<gene>
    <name evidence="8" type="ORF">NCAST_32_04910</name>
</gene>
<dbReference type="STRING" id="1824.SAMN05444423_102615"/>
<keyword evidence="9" id="KW-1185">Reference proteome</keyword>
<evidence type="ECO:0000256" key="1">
    <source>
        <dbReference type="ARBA" id="ARBA00001927"/>
    </source>
</evidence>
<name>U5ELM0_NOCAS</name>
<keyword evidence="3" id="KW-0479">Metal-binding</keyword>